<gene>
    <name evidence="2" type="ORF">STAS_21979</name>
</gene>
<feature type="compositionally biased region" description="Polar residues" evidence="1">
    <location>
        <begin position="89"/>
        <end position="104"/>
    </location>
</feature>
<sequence length="425" mass="45908">MSAIPEEELNPGPDPNGVAAKSAMSVRPSASSENPDVGMLTENHPPGTEEEFPALNKGTVPPLVNGRYSKRRRPPDSGSSGGEKETPGEKTSSPTQTAGHQQPMATPKPLSFRDMVSKTGPHVIVEPEPEEKAGIDEDISVDFTSSVADVRIKTRFYDLIANDWKDVVVVKPMDTSLSHAGEGALYGPWMQVPQRARKSMGCREHNVMDGGPAPYNYANRFHSLNSSEDVNTGTDVSLGTGVDSGDHRLKGTTPSVEPKEWRRAGGSKGKTNAHGRSQTATRNLAEGVFKATPMDKGKGVDGGFEKGDRGHVVDRSESSRIGTEGREKRASVSIPSSISVGSGLDTNKHRVVQIVDDHPMEFSQELVEGPVEELDDMLEDNVSTPAGRPRPWPEEVDLQRRGLVPPSGFDDEDMHTMAMEGQERS</sequence>
<name>A0A5A7QJH1_STRAF</name>
<dbReference type="Proteomes" id="UP000325081">
    <property type="component" value="Unassembled WGS sequence"/>
</dbReference>
<proteinExistence type="predicted"/>
<dbReference type="AlphaFoldDB" id="A0A5A7QJH1"/>
<protein>
    <submittedName>
        <fullName evidence="2">5-methylcytosine-specific restriction enzyme B</fullName>
    </submittedName>
</protein>
<keyword evidence="3" id="KW-1185">Reference proteome</keyword>
<evidence type="ECO:0000313" key="2">
    <source>
        <dbReference type="EMBL" id="GER45068.1"/>
    </source>
</evidence>
<feature type="region of interest" description="Disordered" evidence="1">
    <location>
        <begin position="292"/>
        <end position="334"/>
    </location>
</feature>
<evidence type="ECO:0000256" key="1">
    <source>
        <dbReference type="SAM" id="MobiDB-lite"/>
    </source>
</evidence>
<feature type="compositionally biased region" description="Basic and acidic residues" evidence="1">
    <location>
        <begin position="293"/>
        <end position="330"/>
    </location>
</feature>
<feature type="region of interest" description="Disordered" evidence="1">
    <location>
        <begin position="231"/>
        <end position="279"/>
    </location>
</feature>
<feature type="region of interest" description="Disordered" evidence="1">
    <location>
        <begin position="1"/>
        <end position="113"/>
    </location>
</feature>
<feature type="compositionally biased region" description="Basic and acidic residues" evidence="1">
    <location>
        <begin position="391"/>
        <end position="400"/>
    </location>
</feature>
<dbReference type="EMBL" id="BKCP01007181">
    <property type="protein sequence ID" value="GER45068.1"/>
    <property type="molecule type" value="Genomic_DNA"/>
</dbReference>
<evidence type="ECO:0000313" key="3">
    <source>
        <dbReference type="Proteomes" id="UP000325081"/>
    </source>
</evidence>
<accession>A0A5A7QJH1</accession>
<organism evidence="2 3">
    <name type="scientific">Striga asiatica</name>
    <name type="common">Asiatic witchweed</name>
    <name type="synonym">Buchnera asiatica</name>
    <dbReference type="NCBI Taxonomy" id="4170"/>
    <lineage>
        <taxon>Eukaryota</taxon>
        <taxon>Viridiplantae</taxon>
        <taxon>Streptophyta</taxon>
        <taxon>Embryophyta</taxon>
        <taxon>Tracheophyta</taxon>
        <taxon>Spermatophyta</taxon>
        <taxon>Magnoliopsida</taxon>
        <taxon>eudicotyledons</taxon>
        <taxon>Gunneridae</taxon>
        <taxon>Pentapetalae</taxon>
        <taxon>asterids</taxon>
        <taxon>lamiids</taxon>
        <taxon>Lamiales</taxon>
        <taxon>Orobanchaceae</taxon>
        <taxon>Buchnereae</taxon>
        <taxon>Striga</taxon>
    </lineage>
</organism>
<comment type="caution">
    <text evidence="2">The sequence shown here is derived from an EMBL/GenBank/DDBJ whole genome shotgun (WGS) entry which is preliminary data.</text>
</comment>
<reference evidence="3" key="1">
    <citation type="journal article" date="2019" name="Curr. Biol.">
        <title>Genome Sequence of Striga asiatica Provides Insight into the Evolution of Plant Parasitism.</title>
        <authorList>
            <person name="Yoshida S."/>
            <person name="Kim S."/>
            <person name="Wafula E.K."/>
            <person name="Tanskanen J."/>
            <person name="Kim Y.M."/>
            <person name="Honaas L."/>
            <person name="Yang Z."/>
            <person name="Spallek T."/>
            <person name="Conn C.E."/>
            <person name="Ichihashi Y."/>
            <person name="Cheong K."/>
            <person name="Cui S."/>
            <person name="Der J.P."/>
            <person name="Gundlach H."/>
            <person name="Jiao Y."/>
            <person name="Hori C."/>
            <person name="Ishida J.K."/>
            <person name="Kasahara H."/>
            <person name="Kiba T."/>
            <person name="Kim M.S."/>
            <person name="Koo N."/>
            <person name="Laohavisit A."/>
            <person name="Lee Y.H."/>
            <person name="Lumba S."/>
            <person name="McCourt P."/>
            <person name="Mortimer J.C."/>
            <person name="Mutuku J.M."/>
            <person name="Nomura T."/>
            <person name="Sasaki-Sekimoto Y."/>
            <person name="Seto Y."/>
            <person name="Wang Y."/>
            <person name="Wakatake T."/>
            <person name="Sakakibara H."/>
            <person name="Demura T."/>
            <person name="Yamaguchi S."/>
            <person name="Yoneyama K."/>
            <person name="Manabe R.I."/>
            <person name="Nelson D.C."/>
            <person name="Schulman A.H."/>
            <person name="Timko M.P."/>
            <person name="dePamphilis C.W."/>
            <person name="Choi D."/>
            <person name="Shirasu K."/>
        </authorList>
    </citation>
    <scope>NUCLEOTIDE SEQUENCE [LARGE SCALE GENOMIC DNA]</scope>
    <source>
        <strain evidence="3">cv. UVA1</strain>
    </source>
</reference>
<feature type="region of interest" description="Disordered" evidence="1">
    <location>
        <begin position="380"/>
        <end position="425"/>
    </location>
</feature>